<dbReference type="InterPro" id="IPR002169">
    <property type="entry name" value="Peptidase_M9A/M9B"/>
</dbReference>
<evidence type="ECO:0000256" key="2">
    <source>
        <dbReference type="ARBA" id="ARBA00001913"/>
    </source>
</evidence>
<evidence type="ECO:0000313" key="21">
    <source>
        <dbReference type="Proteomes" id="UP000027778"/>
    </source>
</evidence>
<comment type="subcellular location">
    <subcellularLocation>
        <location evidence="4">Secreted</location>
    </subcellularLocation>
</comment>
<dbReference type="Pfam" id="PF01752">
    <property type="entry name" value="Peptidase_M9"/>
    <property type="match status" value="1"/>
</dbReference>
<reference evidence="20 21" key="1">
    <citation type="submission" date="2014-06" db="EMBL/GenBank/DDBJ databases">
        <title>Draft genome sequence of Bacillus gaemokensis JCM 15801 (MCCC 1A00707).</title>
        <authorList>
            <person name="Lai Q."/>
            <person name="Liu Y."/>
            <person name="Shao Z."/>
        </authorList>
    </citation>
    <scope>NUCLEOTIDE SEQUENCE [LARGE SCALE GENOMIC DNA]</scope>
    <source>
        <strain evidence="20 21">JCM 15801</strain>
    </source>
</reference>
<dbReference type="SUPFAM" id="SSF89260">
    <property type="entry name" value="Collagen-binding domain"/>
    <property type="match status" value="1"/>
</dbReference>
<dbReference type="FunFam" id="1.10.390.20:FF:000001">
    <property type="entry name" value="Microbial collagenase"/>
    <property type="match status" value="1"/>
</dbReference>
<dbReference type="OrthoDB" id="9798386at2"/>
<keyword evidence="12" id="KW-0106">Calcium</keyword>
<dbReference type="EC" id="3.4.24.3" evidence="5"/>
<dbReference type="Pfam" id="PF08453">
    <property type="entry name" value="Peptidase_M9_N"/>
    <property type="match status" value="1"/>
</dbReference>
<comment type="caution">
    <text evidence="20">The sequence shown here is derived from an EMBL/GenBank/DDBJ whole genome shotgun (WGS) entry which is preliminary data.</text>
</comment>
<name>A0A073K741_9BACI</name>
<evidence type="ECO:0000256" key="3">
    <source>
        <dbReference type="ARBA" id="ARBA00001947"/>
    </source>
</evidence>
<organism evidence="20 21">
    <name type="scientific">Bacillus gaemokensis</name>
    <dbReference type="NCBI Taxonomy" id="574375"/>
    <lineage>
        <taxon>Bacteria</taxon>
        <taxon>Bacillati</taxon>
        <taxon>Bacillota</taxon>
        <taxon>Bacilli</taxon>
        <taxon>Bacillales</taxon>
        <taxon>Bacillaceae</taxon>
        <taxon>Bacillus</taxon>
        <taxon>Bacillus cereus group</taxon>
    </lineage>
</organism>
<dbReference type="GO" id="GO:0004222">
    <property type="term" value="F:metalloendopeptidase activity"/>
    <property type="evidence" value="ECO:0007669"/>
    <property type="project" value="UniProtKB-EC"/>
</dbReference>
<dbReference type="InterPro" id="IPR041379">
    <property type="entry name" value="ColG_subdomain"/>
</dbReference>
<dbReference type="RefSeq" id="WP_033677662.1">
    <property type="nucleotide sequence ID" value="NZ_JOTM01000033.1"/>
</dbReference>
<dbReference type="PROSITE" id="PS50093">
    <property type="entry name" value="PKD"/>
    <property type="match status" value="1"/>
</dbReference>
<dbReference type="InterPro" id="IPR022409">
    <property type="entry name" value="PKD/Chitinase_dom"/>
</dbReference>
<dbReference type="Gene3D" id="3.40.30.160">
    <property type="entry name" value="Collagenase ColT, N-terminal domain"/>
    <property type="match status" value="1"/>
</dbReference>
<dbReference type="PRINTS" id="PR00931">
    <property type="entry name" value="MICOLLPTASE"/>
</dbReference>
<dbReference type="GO" id="GO:0005518">
    <property type="term" value="F:collagen binding"/>
    <property type="evidence" value="ECO:0007669"/>
    <property type="project" value="UniProtKB-ARBA"/>
</dbReference>
<evidence type="ECO:0000256" key="17">
    <source>
        <dbReference type="ARBA" id="ARBA00034362"/>
    </source>
</evidence>
<evidence type="ECO:0000256" key="10">
    <source>
        <dbReference type="ARBA" id="ARBA00022801"/>
    </source>
</evidence>
<keyword evidence="11" id="KW-0862">Zinc</keyword>
<dbReference type="GO" id="GO:0005509">
    <property type="term" value="F:calcium ion binding"/>
    <property type="evidence" value="ECO:0007669"/>
    <property type="project" value="UniProtKB-ARBA"/>
</dbReference>
<comment type="catalytic activity">
    <reaction evidence="1">
        <text>Digestion of native collagen in the triple helical region at Xaa-|-Gly bonds. With synthetic peptides, a preference is shown for Gly at P3 and P1', Pro and Ala at P2 and P2', and hydroxyproline, Ala or Arg at P3'.</text>
        <dbReference type="EC" id="3.4.24.3"/>
    </reaction>
</comment>
<evidence type="ECO:0000256" key="8">
    <source>
        <dbReference type="ARBA" id="ARBA00022723"/>
    </source>
</evidence>
<evidence type="ECO:0000256" key="6">
    <source>
        <dbReference type="ARBA" id="ARBA00022525"/>
    </source>
</evidence>
<dbReference type="Pfam" id="PF18496">
    <property type="entry name" value="ColG_sub"/>
    <property type="match status" value="1"/>
</dbReference>
<evidence type="ECO:0000256" key="9">
    <source>
        <dbReference type="ARBA" id="ARBA00022729"/>
    </source>
</evidence>
<evidence type="ECO:0000256" key="4">
    <source>
        <dbReference type="ARBA" id="ARBA00004613"/>
    </source>
</evidence>
<comment type="cofactor">
    <cofactor evidence="2">
        <name>Ca(2+)</name>
        <dbReference type="ChEBI" id="CHEBI:29108"/>
    </cofactor>
</comment>
<keyword evidence="9" id="KW-0732">Signal</keyword>
<dbReference type="FunFam" id="2.60.120.380:FF:000012">
    <property type="entry name" value="Microbial collagenase"/>
    <property type="match status" value="1"/>
</dbReference>
<comment type="cofactor">
    <cofactor evidence="3">
        <name>Zn(2+)</name>
        <dbReference type="ChEBI" id="CHEBI:29105"/>
    </cofactor>
</comment>
<dbReference type="Gene3D" id="2.60.40.10">
    <property type="entry name" value="Immunoglobulins"/>
    <property type="match status" value="1"/>
</dbReference>
<evidence type="ECO:0000256" key="12">
    <source>
        <dbReference type="ARBA" id="ARBA00022837"/>
    </source>
</evidence>
<dbReference type="SMART" id="SM00089">
    <property type="entry name" value="PKD"/>
    <property type="match status" value="1"/>
</dbReference>
<evidence type="ECO:0000256" key="18">
    <source>
        <dbReference type="PIRSR" id="PIRSR602169-1"/>
    </source>
</evidence>
<keyword evidence="10" id="KW-0378">Hydrolase</keyword>
<keyword evidence="13" id="KW-0843">Virulence</keyword>
<evidence type="ECO:0000256" key="14">
    <source>
        <dbReference type="ARBA" id="ARBA00023049"/>
    </source>
</evidence>
<evidence type="ECO:0000256" key="13">
    <source>
        <dbReference type="ARBA" id="ARBA00023026"/>
    </source>
</evidence>
<evidence type="ECO:0000256" key="15">
    <source>
        <dbReference type="ARBA" id="ARBA00023145"/>
    </source>
</evidence>
<dbReference type="FunFam" id="3.40.30.160:FF:000001">
    <property type="entry name" value="Microbial collagenase"/>
    <property type="match status" value="1"/>
</dbReference>
<keyword evidence="15" id="KW-0865">Zymogen</keyword>
<keyword evidence="7" id="KW-0645">Protease</keyword>
<dbReference type="AlphaFoldDB" id="A0A073K741"/>
<keyword evidence="21" id="KW-1185">Reference proteome</keyword>
<evidence type="ECO:0000256" key="16">
    <source>
        <dbReference type="ARBA" id="ARBA00034318"/>
    </source>
</evidence>
<dbReference type="Proteomes" id="UP000027778">
    <property type="component" value="Unassembled WGS sequence"/>
</dbReference>
<dbReference type="Gene3D" id="2.60.120.380">
    <property type="match status" value="1"/>
</dbReference>
<dbReference type="InterPro" id="IPR013783">
    <property type="entry name" value="Ig-like_fold"/>
</dbReference>
<dbReference type="InterPro" id="IPR013661">
    <property type="entry name" value="Peptidase_M9_N_dom"/>
</dbReference>
<accession>A0A073K741</accession>
<feature type="active site" evidence="18">
    <location>
        <position position="506"/>
    </location>
</feature>
<dbReference type="EMBL" id="JOTM01000033">
    <property type="protein sequence ID" value="KEK22351.1"/>
    <property type="molecule type" value="Genomic_DNA"/>
</dbReference>
<keyword evidence="8" id="KW-0479">Metal-binding</keyword>
<dbReference type="Gene3D" id="1.10.390.20">
    <property type="match status" value="1"/>
</dbReference>
<keyword evidence="14" id="KW-0482">Metalloprotease</keyword>
<dbReference type="PANTHER" id="PTHR13062:SF9">
    <property type="entry name" value="MICROBIAL COLLAGENASE"/>
    <property type="match status" value="1"/>
</dbReference>
<feature type="domain" description="PKD" evidence="19">
    <location>
        <begin position="774"/>
        <end position="862"/>
    </location>
</feature>
<dbReference type="InterPro" id="IPR007280">
    <property type="entry name" value="Peptidase_C_arc/bac"/>
</dbReference>
<proteinExistence type="inferred from homology"/>
<dbReference type="GO" id="GO:0006508">
    <property type="term" value="P:proteolysis"/>
    <property type="evidence" value="ECO:0007669"/>
    <property type="project" value="UniProtKB-KW"/>
</dbReference>
<dbReference type="STRING" id="574375.AZF08_14155"/>
<dbReference type="InterPro" id="IPR035986">
    <property type="entry name" value="PKD_dom_sf"/>
</dbReference>
<dbReference type="InterPro" id="IPR000601">
    <property type="entry name" value="PKD_dom"/>
</dbReference>
<dbReference type="SUPFAM" id="SSF49299">
    <property type="entry name" value="PKD domain"/>
    <property type="match status" value="1"/>
</dbReference>
<dbReference type="GO" id="GO:0032963">
    <property type="term" value="P:collagen metabolic process"/>
    <property type="evidence" value="ECO:0007669"/>
    <property type="project" value="UniProtKB-ARBA"/>
</dbReference>
<dbReference type="eggNOG" id="COG3291">
    <property type="taxonomic scope" value="Bacteria"/>
</dbReference>
<keyword evidence="6" id="KW-0964">Secreted</keyword>
<protein>
    <recommendedName>
        <fullName evidence="5">microbial collagenase</fullName>
        <ecNumber evidence="5">3.4.24.3</ecNumber>
    </recommendedName>
    <alternativeName>
        <fullName evidence="17">Microbial collagenase</fullName>
    </alternativeName>
</protein>
<evidence type="ECO:0000256" key="5">
    <source>
        <dbReference type="ARBA" id="ARBA00012653"/>
    </source>
</evidence>
<evidence type="ECO:0000256" key="11">
    <source>
        <dbReference type="ARBA" id="ARBA00022833"/>
    </source>
</evidence>
<dbReference type="GO" id="GO:0008270">
    <property type="term" value="F:zinc ion binding"/>
    <property type="evidence" value="ECO:0007669"/>
    <property type="project" value="InterPro"/>
</dbReference>
<gene>
    <name evidence="20" type="ORF">BAGA_19830</name>
</gene>
<sequence>MRDYSKKVLAGVSLITFMLGSFQGEALAKDNKNDKAHSYRNVLRMEPTGVQLPLQELAHSSNVLENKSFEKRLQLSDLSQRPPEVMKETKQEAPAKKYTIAELNQLSNQQLVDLLVTINWEQISGLFQFNNDSLAFYQNDSRMQAIIDKLAQQGKTYTKDDSKGIETLVEVLRSGFYLGFYHNELSKLNERSYHDKCLPALKLIAKNPNFKLGTSEQDRVVSSYGKLIGNASSDPEIVSLATPIFKQYNDNLPTYVDSRSAGSAVYDIMQGIDYDIQSYLYDTRKEPKDTMWYKKIDGYINELSRFALIGTVTDKNGWLINNGLYYTGRLGMFHTTSTKGLQVVTEAMKVYPYLSEQYFVAAEQITTNYGGKDANGKTIDLDQIREDGKKKYLPKTYTFDDGAIVLKAGDKVTEEKVKRLYWAAKEVKAQFHRTVESDKPLENGNPDDVLTMVIYNSPAEYQFNRQLYGYETNNGGLYIEGTGTFFTYERTPEESIYSLEELFRHEFTHYLQGRYEVPGLWGEGKIYEDERLSWFEEGNAEFFAGSTRTDNVVPRKSIIGGLSSNPADRYTAEQTLNAKYGTWDFYNYSFALQSYMYNKRYDMFDKIHDLIRKNDVSGYDAYRLALSKDSGLNKEYQDYMQMLVDNRDKYNVPLVSDNYLAKHALKPVSDIEADITAEAKLKDVKVTKHKSQFFNTFTLQGTYTGGTAKGEYEDWKTIIQTVNDSLKRLAEKEWTGYKTVTAYFVNYRVNASGQFEYDLVFHGINTEESTGNKAPVAVINGPYSGNVNEAISFKSDGSKDEDGKIAAYKWEFGDGQLSNEKNPSHVYTKEGTYTVKLSVTDDKGATATATTNVTVQKKDTGSVEAEPNNSFETANKLSLNKLLRGSLSDGDENDFFEINVETAKNLQINVTNENNLGMNWVLYSEADLNNYITYAQREGNKLVGNYYTYPGKYYLHVYKYSGGSGNYTVEVK</sequence>
<dbReference type="GO" id="GO:0034701">
    <property type="term" value="F:tripeptidase activity"/>
    <property type="evidence" value="ECO:0007669"/>
    <property type="project" value="UniProtKB-ARBA"/>
</dbReference>
<dbReference type="PANTHER" id="PTHR13062">
    <property type="entry name" value="COLLAGENASE"/>
    <property type="match status" value="1"/>
</dbReference>
<dbReference type="Pfam" id="PF18911">
    <property type="entry name" value="PKD_4"/>
    <property type="match status" value="1"/>
</dbReference>
<dbReference type="FunFam" id="3.30.980.50:FF:000001">
    <property type="entry name" value="Microbial collagenase"/>
    <property type="match status" value="1"/>
</dbReference>
<dbReference type="Pfam" id="PF04151">
    <property type="entry name" value="PPC"/>
    <property type="match status" value="1"/>
</dbReference>
<evidence type="ECO:0000256" key="1">
    <source>
        <dbReference type="ARBA" id="ARBA00000424"/>
    </source>
</evidence>
<evidence type="ECO:0000313" key="20">
    <source>
        <dbReference type="EMBL" id="KEK22351.1"/>
    </source>
</evidence>
<dbReference type="FunFam" id="2.60.40.10:FF:000270">
    <property type="entry name" value="Cell surface protein"/>
    <property type="match status" value="1"/>
</dbReference>
<dbReference type="GO" id="GO:0005576">
    <property type="term" value="C:extracellular region"/>
    <property type="evidence" value="ECO:0007669"/>
    <property type="project" value="UniProtKB-SubCell"/>
</dbReference>
<dbReference type="Gene3D" id="3.30.980.50">
    <property type="match status" value="1"/>
</dbReference>
<dbReference type="CDD" id="cd00146">
    <property type="entry name" value="PKD"/>
    <property type="match status" value="1"/>
</dbReference>
<evidence type="ECO:0000259" key="19">
    <source>
        <dbReference type="PROSITE" id="PS50093"/>
    </source>
</evidence>
<evidence type="ECO:0000256" key="7">
    <source>
        <dbReference type="ARBA" id="ARBA00022670"/>
    </source>
</evidence>
<comment type="similarity">
    <text evidence="16">Belongs to the peptidase M9B family. Collagenase subfamily.</text>
</comment>